<dbReference type="Pfam" id="PF08240">
    <property type="entry name" value="ADH_N"/>
    <property type="match status" value="1"/>
</dbReference>
<organism evidence="5 6">
    <name type="scientific">Monosporascus ibericus</name>
    <dbReference type="NCBI Taxonomy" id="155417"/>
    <lineage>
        <taxon>Eukaryota</taxon>
        <taxon>Fungi</taxon>
        <taxon>Dikarya</taxon>
        <taxon>Ascomycota</taxon>
        <taxon>Pezizomycotina</taxon>
        <taxon>Sordariomycetes</taxon>
        <taxon>Xylariomycetidae</taxon>
        <taxon>Xylariales</taxon>
        <taxon>Xylariales incertae sedis</taxon>
        <taxon>Monosporascus</taxon>
    </lineage>
</organism>
<dbReference type="InterPro" id="IPR020843">
    <property type="entry name" value="ER"/>
</dbReference>
<dbReference type="Pfam" id="PF00107">
    <property type="entry name" value="ADH_zinc_N"/>
    <property type="match status" value="1"/>
</dbReference>
<dbReference type="PANTHER" id="PTHR45348">
    <property type="entry name" value="HYPOTHETICAL OXIDOREDUCTASE (EUROFUNG)"/>
    <property type="match status" value="1"/>
</dbReference>
<dbReference type="CDD" id="cd08249">
    <property type="entry name" value="enoyl_reductase_like"/>
    <property type="match status" value="1"/>
</dbReference>
<keyword evidence="2" id="KW-0521">NADP</keyword>
<dbReference type="STRING" id="155417.A0A4Q4TYU0"/>
<evidence type="ECO:0000259" key="4">
    <source>
        <dbReference type="SMART" id="SM00829"/>
    </source>
</evidence>
<comment type="similarity">
    <text evidence="1">Belongs to the zinc-containing alcohol dehydrogenase family.</text>
</comment>
<dbReference type="InterPro" id="IPR011032">
    <property type="entry name" value="GroES-like_sf"/>
</dbReference>
<dbReference type="InterPro" id="IPR047122">
    <property type="entry name" value="Trans-enoyl_RdTase-like"/>
</dbReference>
<proteinExistence type="inferred from homology"/>
<dbReference type="Proteomes" id="UP000293360">
    <property type="component" value="Unassembled WGS sequence"/>
</dbReference>
<keyword evidence="3" id="KW-0560">Oxidoreductase</keyword>
<dbReference type="PANTHER" id="PTHR45348:SF6">
    <property type="entry name" value="TRANS-ENOYL REDUCTASE APDC"/>
    <property type="match status" value="1"/>
</dbReference>
<evidence type="ECO:0000256" key="1">
    <source>
        <dbReference type="ARBA" id="ARBA00008072"/>
    </source>
</evidence>
<dbReference type="Gene3D" id="3.90.180.10">
    <property type="entry name" value="Medium-chain alcohol dehydrogenases, catalytic domain"/>
    <property type="match status" value="1"/>
</dbReference>
<gene>
    <name evidence="5" type="ORF">DL764_000392</name>
</gene>
<comment type="caution">
    <text evidence="5">The sequence shown here is derived from an EMBL/GenBank/DDBJ whole genome shotgun (WGS) entry which is preliminary data.</text>
</comment>
<dbReference type="AlphaFoldDB" id="A0A4Q4TYU0"/>
<accession>A0A4Q4TYU0</accession>
<dbReference type="SMART" id="SM00829">
    <property type="entry name" value="PKS_ER"/>
    <property type="match status" value="1"/>
</dbReference>
<evidence type="ECO:0000256" key="3">
    <source>
        <dbReference type="ARBA" id="ARBA00023002"/>
    </source>
</evidence>
<evidence type="ECO:0000256" key="2">
    <source>
        <dbReference type="ARBA" id="ARBA00022857"/>
    </source>
</evidence>
<dbReference type="OrthoDB" id="48317at2759"/>
<name>A0A4Q4TYU0_9PEZI</name>
<dbReference type="Gene3D" id="3.40.50.720">
    <property type="entry name" value="NAD(P)-binding Rossmann-like Domain"/>
    <property type="match status" value="1"/>
</dbReference>
<protein>
    <recommendedName>
        <fullName evidence="4">Enoyl reductase (ER) domain-containing protein</fullName>
    </recommendedName>
</protein>
<evidence type="ECO:0000313" key="5">
    <source>
        <dbReference type="EMBL" id="RYP10840.1"/>
    </source>
</evidence>
<dbReference type="GO" id="GO:0016651">
    <property type="term" value="F:oxidoreductase activity, acting on NAD(P)H"/>
    <property type="evidence" value="ECO:0007669"/>
    <property type="project" value="InterPro"/>
</dbReference>
<feature type="domain" description="Enoyl reductase (ER)" evidence="4">
    <location>
        <begin position="26"/>
        <end position="361"/>
    </location>
</feature>
<dbReference type="SUPFAM" id="SSF51735">
    <property type="entry name" value="NAD(P)-binding Rossmann-fold domains"/>
    <property type="match status" value="1"/>
</dbReference>
<reference evidence="5 6" key="1">
    <citation type="submission" date="2018-06" db="EMBL/GenBank/DDBJ databases">
        <title>Complete Genomes of Monosporascus.</title>
        <authorList>
            <person name="Robinson A.J."/>
            <person name="Natvig D.O."/>
        </authorList>
    </citation>
    <scope>NUCLEOTIDE SEQUENCE [LARGE SCALE GENOMIC DNA]</scope>
    <source>
        <strain evidence="5 6">CBS 110550</strain>
    </source>
</reference>
<dbReference type="SUPFAM" id="SSF50129">
    <property type="entry name" value="GroES-like"/>
    <property type="match status" value="1"/>
</dbReference>
<evidence type="ECO:0000313" key="6">
    <source>
        <dbReference type="Proteomes" id="UP000293360"/>
    </source>
</evidence>
<dbReference type="InterPro" id="IPR036291">
    <property type="entry name" value="NAD(P)-bd_dom_sf"/>
</dbReference>
<sequence length="365" mass="38468">MPSVIPDSTEPRVPKLQRAVVQDATGVPVLSRDVAVPSLGTNDILVKTVAVALNPSDYKMGQNFATPGALIGMDFAGEVIRMDPEAAELRPDLKIGDMVCGVIHGSNPAGPDNGAFAEFLRAPAGLVMKIPPGVRVEDAASLGVAVATACLIWESLGLTATPDTPTLKQLPVLVYGGSTSTGTMALQLLKLSGLTPIATCSPKNFNLVKSYGAEAVFDYASQDVSAAIRKHTGGRLRHALDCIADKDSVGCCYQAIGRTGGSYAALELVEDELRTRGAVKYDFVMALDVFGRGVELHSGYGRDPSPARYHAAVKWFAMCQELLSRGKLKAHPVQVINGGFDAILEGLQLLKKGAVSGKKLVVRLS</sequence>
<dbReference type="InterPro" id="IPR013149">
    <property type="entry name" value="ADH-like_C"/>
</dbReference>
<dbReference type="InterPro" id="IPR013154">
    <property type="entry name" value="ADH-like_N"/>
</dbReference>
<dbReference type="EMBL" id="QJNU01000011">
    <property type="protein sequence ID" value="RYP10840.1"/>
    <property type="molecule type" value="Genomic_DNA"/>
</dbReference>
<keyword evidence="6" id="KW-1185">Reference proteome</keyword>